<evidence type="ECO:0000313" key="2">
    <source>
        <dbReference type="EMBL" id="PKA63868.1"/>
    </source>
</evidence>
<feature type="region of interest" description="Disordered" evidence="1">
    <location>
        <begin position="65"/>
        <end position="93"/>
    </location>
</feature>
<feature type="compositionally biased region" description="Basic and acidic residues" evidence="1">
    <location>
        <begin position="82"/>
        <end position="93"/>
    </location>
</feature>
<feature type="region of interest" description="Disordered" evidence="1">
    <location>
        <begin position="1"/>
        <end position="40"/>
    </location>
</feature>
<proteinExistence type="predicted"/>
<protein>
    <submittedName>
        <fullName evidence="2">Uncharacterized protein</fullName>
    </submittedName>
</protein>
<sequence>MRRSSRLRSTAPASPGLLHDARSPSPNSTGSRRPRRASPRLLRILRATDTPTPFYKVLSGDYDLKPSSVPVHLGPQFSSLDRSLERSRGRQTT</sequence>
<keyword evidence="3" id="KW-1185">Reference proteome</keyword>
<reference evidence="2 3" key="1">
    <citation type="journal article" date="2017" name="Nature">
        <title>The Apostasia genome and the evolution of orchids.</title>
        <authorList>
            <person name="Zhang G.Q."/>
            <person name="Liu K.W."/>
            <person name="Li Z."/>
            <person name="Lohaus R."/>
            <person name="Hsiao Y.Y."/>
            <person name="Niu S.C."/>
            <person name="Wang J.Y."/>
            <person name="Lin Y.C."/>
            <person name="Xu Q."/>
            <person name="Chen L.J."/>
            <person name="Yoshida K."/>
            <person name="Fujiwara S."/>
            <person name="Wang Z.W."/>
            <person name="Zhang Y.Q."/>
            <person name="Mitsuda N."/>
            <person name="Wang M."/>
            <person name="Liu G.H."/>
            <person name="Pecoraro L."/>
            <person name="Huang H.X."/>
            <person name="Xiao X.J."/>
            <person name="Lin M."/>
            <person name="Wu X.Y."/>
            <person name="Wu W.L."/>
            <person name="Chen Y.Y."/>
            <person name="Chang S.B."/>
            <person name="Sakamoto S."/>
            <person name="Ohme-Takagi M."/>
            <person name="Yagi M."/>
            <person name="Zeng S.J."/>
            <person name="Shen C.Y."/>
            <person name="Yeh C.M."/>
            <person name="Luo Y.B."/>
            <person name="Tsai W.C."/>
            <person name="Van de Peer Y."/>
            <person name="Liu Z.J."/>
        </authorList>
    </citation>
    <scope>NUCLEOTIDE SEQUENCE [LARGE SCALE GENOMIC DNA]</scope>
    <source>
        <strain evidence="3">cv. Shenzhen</strain>
        <tissue evidence="2">Stem</tissue>
    </source>
</reference>
<gene>
    <name evidence="2" type="ORF">AXF42_Ash004878</name>
</gene>
<dbReference type="EMBL" id="KZ451906">
    <property type="protein sequence ID" value="PKA63868.1"/>
    <property type="molecule type" value="Genomic_DNA"/>
</dbReference>
<evidence type="ECO:0000256" key="1">
    <source>
        <dbReference type="SAM" id="MobiDB-lite"/>
    </source>
</evidence>
<organism evidence="2 3">
    <name type="scientific">Apostasia shenzhenica</name>
    <dbReference type="NCBI Taxonomy" id="1088818"/>
    <lineage>
        <taxon>Eukaryota</taxon>
        <taxon>Viridiplantae</taxon>
        <taxon>Streptophyta</taxon>
        <taxon>Embryophyta</taxon>
        <taxon>Tracheophyta</taxon>
        <taxon>Spermatophyta</taxon>
        <taxon>Magnoliopsida</taxon>
        <taxon>Liliopsida</taxon>
        <taxon>Asparagales</taxon>
        <taxon>Orchidaceae</taxon>
        <taxon>Apostasioideae</taxon>
        <taxon>Apostasia</taxon>
    </lineage>
</organism>
<dbReference type="Proteomes" id="UP000236161">
    <property type="component" value="Unassembled WGS sequence"/>
</dbReference>
<evidence type="ECO:0000313" key="3">
    <source>
        <dbReference type="Proteomes" id="UP000236161"/>
    </source>
</evidence>
<accession>A0A2I0B7T9</accession>
<dbReference type="AlphaFoldDB" id="A0A2I0B7T9"/>
<name>A0A2I0B7T9_9ASPA</name>